<feature type="region of interest" description="Disordered" evidence="10">
    <location>
        <begin position="244"/>
        <end position="274"/>
    </location>
</feature>
<dbReference type="Pfam" id="PF23726">
    <property type="entry name" value="Beta-prop_RSE1_2nd"/>
    <property type="match status" value="1"/>
</dbReference>
<protein>
    <submittedName>
        <fullName evidence="15">CPSF_A domain-containing protein</fullName>
    </submittedName>
</protein>
<reference evidence="15" key="2">
    <citation type="submission" date="2016-06" db="UniProtKB">
        <authorList>
            <consortium name="WormBaseParasite"/>
        </authorList>
    </citation>
    <scope>IDENTIFICATION</scope>
</reference>
<dbReference type="GO" id="GO:0016301">
    <property type="term" value="F:kinase activity"/>
    <property type="evidence" value="ECO:0007669"/>
    <property type="project" value="UniProtKB-KW"/>
</dbReference>
<keyword evidence="14" id="KW-1185">Reference proteome</keyword>
<dbReference type="GO" id="GO:0003676">
    <property type="term" value="F:nucleic acid binding"/>
    <property type="evidence" value="ECO:0007669"/>
    <property type="project" value="InterPro"/>
</dbReference>
<dbReference type="Gene3D" id="3.30.470.160">
    <property type="entry name" value="Inositol polyphosphate kinase"/>
    <property type="match status" value="1"/>
</dbReference>
<sequence length="1301" mass="146419">MTFRVKSGRVEAEKSLTANHWAGQCQSKIVQKLLKGHDRSFIILEDLVSKYSRPCVIDLKMGTRQYGDDASAQKRLTQTQKCRQSTSSKIGVRLVGMQLFDRDAGEYVFVNKYEGRRMDGTQLHNSLLYFFKELLRLRKVLLKAEGFRFFSSSLLIGFDGEQHKNKLNEEEDIAVKMIDFAHSTFNGFLDDQPYSGTDEGYLLGMDSLLRILTIFQKNRLVTPMGGVKQGIQLAIGEKKRCGMKRKYSDEDEESRSSISSSMYTSDSCTGGGDRRRWRKCHPRNYENQRRRCEQLQQHSIAEDEPMRFGSTAMHLYNLTLQGVTAITCAVHGSFTGNSKQQEVCVARGSTLQLLFCDPKTGKISVFCSQEIFGIIRSLLAFRLTGSTKDYVVIGSDSGRIVILEYIQQKRAFDRVHQETYGKTGCRRVVPGQYLAVDPKGRAVLVGAAERQKLVYILNRDAHANLTISSPLEAHKNYSICFAITGIDVGFENPTFSCLEIDYEDSDHDPTGDAAKQIQQTLTFYELDLGLNHVVRKYAEPLTEQGNLLIGVPGGHDGPSGVIVCCENYLVYKNLGDQPDIRCPIPRRRNDLDESERPIMIVCAATHKMKNLYFFLVQSEQGDVFKVTLDSDADIVTEMRIKYFDTLPVANSICILKTGFLFVASEFGNHHLYQIAHLGDNDDEPEFSSRIPLDEGETFFYDTRGLQNLILVDQIDSLNPMITCHIADLANEDAPQIYALCGRGPRSTLRVLRNGLEVSEMAVSELPGNPTAVWTVKKNVDDPFHAHIIVSFTNATLVLSIGETVEEVTDSGFLGTTPTLGCGLIGEDSLLQVYPSGIRHIRADRRVNEWRAPPKRPILKCAMNRRQVVISLFGGEIVYFELDMNNQLREYSERREMTSEVLCMSLSEVPEGELRSRFLTVGMADRTVRIISLDTSDCLAPLSMQALPAEPESLMVMETPSEETGTTSIVHLNIGLQNGCLLRTTLDQVTGDLTDNRTRYLGTKPVKLFRVTIQKREALFACSSRAWLFYSYQSRFHLTPLSYSSLEYASSFSSEQCPEGIVAISENTLRILALEKLGVVFNQVVHKLKYTPRKAIVHSPSQNMIIIETDHAAFTEKAKRRRREEMANDLIEMAKDSEEKVLAEEMSHSLRNYEPDESVFGAPRAQYGKWASAVRLLVPKTGQTLCQYELPEGEAAFCIELVQFRSQSDSTFVLVGCAVGLELRPKRSQGGCVYTFLLTANGTRFEFIHRTTTNGEVYAIHDFRGMALIGVGNLIRMYDFGKKKLLAKCENRVPFVLHNINK</sequence>
<keyword evidence="6" id="KW-0418">Kinase</keyword>
<comment type="similarity">
    <text evidence="9">Belongs to the RSE1 family.</text>
</comment>
<feature type="domain" description="RSE1/DDB1/CPSF1 C-terminal" evidence="11">
    <location>
        <begin position="1170"/>
        <end position="1300"/>
    </location>
</feature>
<dbReference type="Pfam" id="PF10433">
    <property type="entry name" value="Beta-prop_RSE1_1st"/>
    <property type="match status" value="1"/>
</dbReference>
<evidence type="ECO:0000256" key="3">
    <source>
        <dbReference type="ARBA" id="ARBA00022664"/>
    </source>
</evidence>
<evidence type="ECO:0000313" key="14">
    <source>
        <dbReference type="Proteomes" id="UP000050741"/>
    </source>
</evidence>
<dbReference type="GO" id="GO:0005681">
    <property type="term" value="C:spliceosomal complex"/>
    <property type="evidence" value="ECO:0007669"/>
    <property type="project" value="UniProtKB-KW"/>
</dbReference>
<comment type="subcellular location">
    <subcellularLocation>
        <location evidence="1">Nucleus</location>
    </subcellularLocation>
</comment>
<dbReference type="InterPro" id="IPR004871">
    <property type="entry name" value="RSE1/DDB1/CPSF1_C"/>
</dbReference>
<evidence type="ECO:0000256" key="9">
    <source>
        <dbReference type="ARBA" id="ARBA00038266"/>
    </source>
</evidence>
<evidence type="ECO:0000313" key="15">
    <source>
        <dbReference type="WBParaSite" id="GPLIN_001023100"/>
    </source>
</evidence>
<dbReference type="InterPro" id="IPR058543">
    <property type="entry name" value="Beta-prop_RSE1/DDB1/CPSF1_2nd"/>
</dbReference>
<reference evidence="14" key="1">
    <citation type="submission" date="2014-05" db="EMBL/GenBank/DDBJ databases">
        <title>The genome and life-stage specific transcriptomes of Globodera pallida elucidate key aspects of plant parasitism by a cyst nematode.</title>
        <authorList>
            <person name="Cotton J.A."/>
            <person name="Lilley C.J."/>
            <person name="Jones L.M."/>
            <person name="Kikuchi T."/>
            <person name="Reid A.J."/>
            <person name="Thorpe P."/>
            <person name="Tsai I.J."/>
            <person name="Beasley H."/>
            <person name="Blok V."/>
            <person name="Cock P.J.A."/>
            <person name="Van den Akker S.E."/>
            <person name="Holroyd N."/>
            <person name="Hunt M."/>
            <person name="Mantelin S."/>
            <person name="Naghra H."/>
            <person name="Pain A."/>
            <person name="Palomares-Rius J.E."/>
            <person name="Zarowiecki M."/>
            <person name="Berriman M."/>
            <person name="Jones J.T."/>
            <person name="Urwin P.E."/>
        </authorList>
    </citation>
    <scope>NUCLEOTIDE SEQUENCE [LARGE SCALE GENOMIC DNA]</scope>
    <source>
        <strain evidence="14">Lindley</strain>
    </source>
</reference>
<dbReference type="WBParaSite" id="GPLIN_001023100">
    <property type="protein sequence ID" value="GPLIN_001023100"/>
    <property type="gene ID" value="GPLIN_001023100"/>
</dbReference>
<dbReference type="InterPro" id="IPR015943">
    <property type="entry name" value="WD40/YVTN_repeat-like_dom_sf"/>
</dbReference>
<dbReference type="FunFam" id="2.130.10.10:FF:000031">
    <property type="entry name" value="Splicing factor 3b subunit 3"/>
    <property type="match status" value="1"/>
</dbReference>
<dbReference type="SUPFAM" id="SSF56104">
    <property type="entry name" value="SAICAR synthase-like"/>
    <property type="match status" value="1"/>
</dbReference>
<organism evidence="14 15">
    <name type="scientific">Globodera pallida</name>
    <name type="common">Potato cyst nematode worm</name>
    <name type="synonym">Heterodera pallida</name>
    <dbReference type="NCBI Taxonomy" id="36090"/>
    <lineage>
        <taxon>Eukaryota</taxon>
        <taxon>Metazoa</taxon>
        <taxon>Ecdysozoa</taxon>
        <taxon>Nematoda</taxon>
        <taxon>Chromadorea</taxon>
        <taxon>Rhabditida</taxon>
        <taxon>Tylenchina</taxon>
        <taxon>Tylenchomorpha</taxon>
        <taxon>Tylenchoidea</taxon>
        <taxon>Heteroderidae</taxon>
        <taxon>Heteroderinae</taxon>
        <taxon>Globodera</taxon>
    </lineage>
</organism>
<evidence type="ECO:0000256" key="7">
    <source>
        <dbReference type="ARBA" id="ARBA00023187"/>
    </source>
</evidence>
<evidence type="ECO:0000256" key="6">
    <source>
        <dbReference type="ARBA" id="ARBA00022777"/>
    </source>
</evidence>
<dbReference type="PANTHER" id="PTHR10644">
    <property type="entry name" value="DNA REPAIR/RNA PROCESSING CPSF FAMILY"/>
    <property type="match status" value="1"/>
</dbReference>
<dbReference type="GO" id="GO:0008380">
    <property type="term" value="P:RNA splicing"/>
    <property type="evidence" value="ECO:0007669"/>
    <property type="project" value="UniProtKB-KW"/>
</dbReference>
<keyword evidence="8" id="KW-0539">Nucleus</keyword>
<dbReference type="GO" id="GO:0032958">
    <property type="term" value="P:inositol phosphate biosynthetic process"/>
    <property type="evidence" value="ECO:0007669"/>
    <property type="project" value="InterPro"/>
</dbReference>
<keyword evidence="3" id="KW-0507">mRNA processing</keyword>
<feature type="compositionally biased region" description="Low complexity" evidence="10">
    <location>
        <begin position="256"/>
        <end position="267"/>
    </location>
</feature>
<dbReference type="InterPro" id="IPR005522">
    <property type="entry name" value="IPK"/>
</dbReference>
<dbReference type="Gene3D" id="2.130.10.10">
    <property type="entry name" value="YVTN repeat-like/Quinoprotein amine dehydrogenase"/>
    <property type="match status" value="3"/>
</dbReference>
<keyword evidence="4" id="KW-0808">Transferase</keyword>
<evidence type="ECO:0000259" key="11">
    <source>
        <dbReference type="Pfam" id="PF03178"/>
    </source>
</evidence>
<evidence type="ECO:0000256" key="4">
    <source>
        <dbReference type="ARBA" id="ARBA00022679"/>
    </source>
</evidence>
<dbReference type="Pfam" id="PF03770">
    <property type="entry name" value="IPK"/>
    <property type="match status" value="1"/>
</dbReference>
<feature type="domain" description="RSE1/DDB1/CPSF1 second beta-propeller" evidence="13">
    <location>
        <begin position="758"/>
        <end position="1072"/>
    </location>
</feature>
<dbReference type="InterPro" id="IPR050358">
    <property type="entry name" value="RSE1/DDB1/CFT1"/>
</dbReference>
<evidence type="ECO:0000256" key="10">
    <source>
        <dbReference type="SAM" id="MobiDB-lite"/>
    </source>
</evidence>
<evidence type="ECO:0000256" key="8">
    <source>
        <dbReference type="ARBA" id="ARBA00023242"/>
    </source>
</evidence>
<dbReference type="InterPro" id="IPR038286">
    <property type="entry name" value="IPK_sf"/>
</dbReference>
<evidence type="ECO:0000256" key="5">
    <source>
        <dbReference type="ARBA" id="ARBA00022728"/>
    </source>
</evidence>
<evidence type="ECO:0000259" key="13">
    <source>
        <dbReference type="Pfam" id="PF23726"/>
    </source>
</evidence>
<accession>A0A183CBI0</accession>
<evidence type="ECO:0000256" key="1">
    <source>
        <dbReference type="ARBA" id="ARBA00004123"/>
    </source>
</evidence>
<dbReference type="FunFam" id="2.130.10.10:FF:000027">
    <property type="entry name" value="Splicing factor 3B subunit 3"/>
    <property type="match status" value="1"/>
</dbReference>
<feature type="domain" description="RSE1/DDB1/CPSF1 first beta-propeller" evidence="12">
    <location>
        <begin position="325"/>
        <end position="712"/>
    </location>
</feature>
<comment type="similarity">
    <text evidence="2">Belongs to the inositol phosphokinase (IPK) family.</text>
</comment>
<evidence type="ECO:0000256" key="2">
    <source>
        <dbReference type="ARBA" id="ARBA00007374"/>
    </source>
</evidence>
<dbReference type="Pfam" id="PF03178">
    <property type="entry name" value="CPSF_A"/>
    <property type="match status" value="1"/>
</dbReference>
<dbReference type="InterPro" id="IPR018846">
    <property type="entry name" value="Beta-prop_RSE1/DDB1/CPSF1_1st"/>
</dbReference>
<proteinExistence type="inferred from homology"/>
<keyword evidence="7" id="KW-0508">mRNA splicing</keyword>
<keyword evidence="5" id="KW-0747">Spliceosome</keyword>
<dbReference type="Proteomes" id="UP000050741">
    <property type="component" value="Unassembled WGS sequence"/>
</dbReference>
<dbReference type="GO" id="GO:0006397">
    <property type="term" value="P:mRNA processing"/>
    <property type="evidence" value="ECO:0007669"/>
    <property type="project" value="UniProtKB-KW"/>
</dbReference>
<name>A0A183CBI0_GLOPA</name>
<evidence type="ECO:0000259" key="12">
    <source>
        <dbReference type="Pfam" id="PF10433"/>
    </source>
</evidence>